<dbReference type="Proteomes" id="UP000305675">
    <property type="component" value="Unassembled WGS sequence"/>
</dbReference>
<reference evidence="2 3" key="1">
    <citation type="submission" date="2019-04" db="EMBL/GenBank/DDBJ databases">
        <authorList>
            <person name="Hwang J.C."/>
        </authorList>
    </citation>
    <scope>NUCLEOTIDE SEQUENCE [LARGE SCALE GENOMIC DNA]</scope>
    <source>
        <strain evidence="2 3">IMCC35002</strain>
    </source>
</reference>
<protein>
    <submittedName>
        <fullName evidence="2">Glycerophosphodiester phosphodiesterase</fullName>
    </submittedName>
</protein>
<dbReference type="Gene3D" id="3.20.20.190">
    <property type="entry name" value="Phosphatidylinositol (PI) phosphodiesterase"/>
    <property type="match status" value="1"/>
</dbReference>
<dbReference type="GO" id="GO:0008081">
    <property type="term" value="F:phosphoric diester hydrolase activity"/>
    <property type="evidence" value="ECO:0007669"/>
    <property type="project" value="InterPro"/>
</dbReference>
<accession>A0A4U1BM50</accession>
<gene>
    <name evidence="2" type="ORF">FCL42_13715</name>
</gene>
<comment type="caution">
    <text evidence="2">The sequence shown here is derived from an EMBL/GenBank/DDBJ whole genome shotgun (WGS) entry which is preliminary data.</text>
</comment>
<evidence type="ECO:0000313" key="3">
    <source>
        <dbReference type="Proteomes" id="UP000305675"/>
    </source>
</evidence>
<dbReference type="SUPFAM" id="SSF51695">
    <property type="entry name" value="PLC-like phosphodiesterases"/>
    <property type="match status" value="1"/>
</dbReference>
<proteinExistence type="predicted"/>
<dbReference type="GO" id="GO:0006629">
    <property type="term" value="P:lipid metabolic process"/>
    <property type="evidence" value="ECO:0007669"/>
    <property type="project" value="InterPro"/>
</dbReference>
<name>A0A4U1BM50_9GAMM</name>
<dbReference type="PANTHER" id="PTHR46211:SF1">
    <property type="entry name" value="GLYCEROPHOSPHODIESTER PHOSPHODIESTERASE, CYTOPLASMIC"/>
    <property type="match status" value="1"/>
</dbReference>
<evidence type="ECO:0000313" key="2">
    <source>
        <dbReference type="EMBL" id="TKB53632.1"/>
    </source>
</evidence>
<evidence type="ECO:0000259" key="1">
    <source>
        <dbReference type="PROSITE" id="PS51704"/>
    </source>
</evidence>
<keyword evidence="3" id="KW-1185">Reference proteome</keyword>
<dbReference type="RefSeq" id="WP_136863992.1">
    <property type="nucleotide sequence ID" value="NZ_SWCJ01000011.1"/>
</dbReference>
<dbReference type="InterPro" id="IPR030395">
    <property type="entry name" value="GP_PDE_dom"/>
</dbReference>
<dbReference type="InterPro" id="IPR017946">
    <property type="entry name" value="PLC-like_Pdiesterase_TIM-brl"/>
</dbReference>
<dbReference type="Pfam" id="PF03009">
    <property type="entry name" value="GDPD"/>
    <property type="match status" value="1"/>
</dbReference>
<organism evidence="2 3">
    <name type="scientific">Ferrimonas aestuarii</name>
    <dbReference type="NCBI Taxonomy" id="2569539"/>
    <lineage>
        <taxon>Bacteria</taxon>
        <taxon>Pseudomonadati</taxon>
        <taxon>Pseudomonadota</taxon>
        <taxon>Gammaproteobacteria</taxon>
        <taxon>Alteromonadales</taxon>
        <taxon>Ferrimonadaceae</taxon>
        <taxon>Ferrimonas</taxon>
    </lineage>
</organism>
<dbReference type="AlphaFoldDB" id="A0A4U1BM50"/>
<dbReference type="EMBL" id="SWCJ01000011">
    <property type="protein sequence ID" value="TKB53632.1"/>
    <property type="molecule type" value="Genomic_DNA"/>
</dbReference>
<sequence length="240" mass="26648">MLVIAHRGASGLAPENTLAAMSKAIELGACAIELDVHCVEGELVVIHDRWLQKHTDGHGLVHQSTLEQLAKLDAGQGQRVPTLWQVLEQVAGRCDLNIELKGRNTSDALIPLLSRAESELGYQPQQFLISSFNHRTLAKVKQQRPDLRIGALIACCPLHYAQFAEELGAFSIHLDVNFAEPELIADAKSRGLNVYVYTVDEPEDLLEMQRLEVDGVFSNWPDRARETLGVTRCQPGRVWV</sequence>
<dbReference type="PROSITE" id="PS51704">
    <property type="entry name" value="GP_PDE"/>
    <property type="match status" value="1"/>
</dbReference>
<dbReference type="OrthoDB" id="9795622at2"/>
<feature type="domain" description="GP-PDE" evidence="1">
    <location>
        <begin position="1"/>
        <end position="228"/>
    </location>
</feature>
<dbReference type="PANTHER" id="PTHR46211">
    <property type="entry name" value="GLYCEROPHOSPHORYL DIESTER PHOSPHODIESTERASE"/>
    <property type="match status" value="1"/>
</dbReference>